<organism evidence="1 2">
    <name type="scientific">Megasphaera micronuciformis F0359</name>
    <dbReference type="NCBI Taxonomy" id="706434"/>
    <lineage>
        <taxon>Bacteria</taxon>
        <taxon>Bacillati</taxon>
        <taxon>Bacillota</taxon>
        <taxon>Negativicutes</taxon>
        <taxon>Veillonellales</taxon>
        <taxon>Veillonellaceae</taxon>
        <taxon>Megasphaera</taxon>
    </lineage>
</organism>
<evidence type="ECO:0008006" key="3">
    <source>
        <dbReference type="Google" id="ProtNLM"/>
    </source>
</evidence>
<dbReference type="SUPFAM" id="SSF56112">
    <property type="entry name" value="Protein kinase-like (PK-like)"/>
    <property type="match status" value="1"/>
</dbReference>
<dbReference type="AlphaFoldDB" id="E2ZC08"/>
<dbReference type="HOGENOM" id="CLU_094944_0_0_9"/>
<gene>
    <name evidence="1" type="ORF">HMPREF9429_01178</name>
</gene>
<evidence type="ECO:0000313" key="1">
    <source>
        <dbReference type="EMBL" id="EFQ03995.1"/>
    </source>
</evidence>
<dbReference type="InterPro" id="IPR011009">
    <property type="entry name" value="Kinase-like_dom_sf"/>
</dbReference>
<dbReference type="eggNOG" id="COG3642">
    <property type="taxonomic scope" value="Bacteria"/>
</dbReference>
<protein>
    <recommendedName>
        <fullName evidence="3">Aminoglycoside phosphotransferase domain-containing protein</fullName>
    </recommendedName>
</protein>
<accession>E2ZC08</accession>
<name>E2ZC08_9FIRM</name>
<dbReference type="Proteomes" id="UP000003195">
    <property type="component" value="Unassembled WGS sequence"/>
</dbReference>
<reference evidence="1 2" key="1">
    <citation type="submission" date="2010-08" db="EMBL/GenBank/DDBJ databases">
        <authorList>
            <person name="Weinstock G."/>
            <person name="Sodergren E."/>
            <person name="Clifton S."/>
            <person name="Fulton L."/>
            <person name="Fulton B."/>
            <person name="Courtney L."/>
            <person name="Fronick C."/>
            <person name="Harrison M."/>
            <person name="Strong C."/>
            <person name="Farmer C."/>
            <person name="Delahaunty K."/>
            <person name="Markovic C."/>
            <person name="Hall O."/>
            <person name="Minx P."/>
            <person name="Tomlinson C."/>
            <person name="Mitreva M."/>
            <person name="Hou S."/>
            <person name="Chen J."/>
            <person name="Wollam A."/>
            <person name="Pepin K.H."/>
            <person name="Johnson M."/>
            <person name="Bhonagiri V."/>
            <person name="Zhang X."/>
            <person name="Suruliraj S."/>
            <person name="Warren W."/>
            <person name="Chinwalla A."/>
            <person name="Mardis E.R."/>
            <person name="Wilson R.K."/>
        </authorList>
    </citation>
    <scope>NUCLEOTIDE SEQUENCE [LARGE SCALE GENOMIC DNA]</scope>
    <source>
        <strain evidence="1 2">F0359</strain>
    </source>
</reference>
<keyword evidence="2" id="KW-1185">Reference proteome</keyword>
<dbReference type="EMBL" id="AECS01000037">
    <property type="protein sequence ID" value="EFQ03995.1"/>
    <property type="molecule type" value="Genomic_DNA"/>
</dbReference>
<proteinExistence type="predicted"/>
<sequence>MAINSSNTALQLMKSCNDILLFIDRKNSPVYTEFILIYVKERYIMLDKKLKSAALLAIEKNAQRRVIPFIYNDINYYIKRRMSNGRNTFAKSSPDTAFYREAYKMLSVNEAVPLAPPVVLLCDDFIVTEDTGTPLQVVAKRLSVEESKNIFFNAGHALATLHSHGFWHGRPAIRDITWHGQEQKITFLDWENKVPFLKTDPQTIDLFLFLQSCFREEWPTNELIDSAVSGYLSLPSEKERFADVRAFIQDHSRIFAVCRVLSVFHWIDVLSVDMTASYVMNLSNK</sequence>
<dbReference type="STRING" id="706434.HMPREF9429_01178"/>
<evidence type="ECO:0000313" key="2">
    <source>
        <dbReference type="Proteomes" id="UP000003195"/>
    </source>
</evidence>
<comment type="caution">
    <text evidence="1">The sequence shown here is derived from an EMBL/GenBank/DDBJ whole genome shotgun (WGS) entry which is preliminary data.</text>
</comment>